<evidence type="ECO:0000313" key="3">
    <source>
        <dbReference type="Proteomes" id="UP000199181"/>
    </source>
</evidence>
<dbReference type="AlphaFoldDB" id="A0A1I0L3I3"/>
<dbReference type="RefSeq" id="WP_093525066.1">
    <property type="nucleotide sequence ID" value="NZ_FOIJ01000018.1"/>
</dbReference>
<feature type="compositionally biased region" description="Polar residues" evidence="1">
    <location>
        <begin position="34"/>
        <end position="57"/>
    </location>
</feature>
<feature type="compositionally biased region" description="Polar residues" evidence="1">
    <location>
        <begin position="93"/>
        <end position="121"/>
    </location>
</feature>
<dbReference type="PROSITE" id="PS51257">
    <property type="entry name" value="PROKAR_LIPOPROTEIN"/>
    <property type="match status" value="1"/>
</dbReference>
<keyword evidence="3" id="KW-1185">Reference proteome</keyword>
<evidence type="ECO:0000256" key="1">
    <source>
        <dbReference type="SAM" id="MobiDB-lite"/>
    </source>
</evidence>
<organism evidence="2 3">
    <name type="scientific">Stigmatella erecta</name>
    <dbReference type="NCBI Taxonomy" id="83460"/>
    <lineage>
        <taxon>Bacteria</taxon>
        <taxon>Pseudomonadati</taxon>
        <taxon>Myxococcota</taxon>
        <taxon>Myxococcia</taxon>
        <taxon>Myxococcales</taxon>
        <taxon>Cystobacterineae</taxon>
        <taxon>Archangiaceae</taxon>
        <taxon>Stigmatella</taxon>
    </lineage>
</organism>
<feature type="compositionally biased region" description="Low complexity" evidence="1">
    <location>
        <begin position="243"/>
        <end position="257"/>
    </location>
</feature>
<feature type="compositionally biased region" description="Polar residues" evidence="1">
    <location>
        <begin position="144"/>
        <end position="156"/>
    </location>
</feature>
<protein>
    <recommendedName>
        <fullName evidence="4">Lipoprotein</fullName>
    </recommendedName>
</protein>
<dbReference type="EMBL" id="FOIJ01000018">
    <property type="protein sequence ID" value="SEU34045.1"/>
    <property type="molecule type" value="Genomic_DNA"/>
</dbReference>
<reference evidence="3" key="1">
    <citation type="submission" date="2016-10" db="EMBL/GenBank/DDBJ databases">
        <authorList>
            <person name="Varghese N."/>
            <person name="Submissions S."/>
        </authorList>
    </citation>
    <scope>NUCLEOTIDE SEQUENCE [LARGE SCALE GENOMIC DNA]</scope>
    <source>
        <strain evidence="3">DSM 16858</strain>
    </source>
</reference>
<evidence type="ECO:0008006" key="4">
    <source>
        <dbReference type="Google" id="ProtNLM"/>
    </source>
</evidence>
<feature type="compositionally biased region" description="Polar residues" evidence="1">
    <location>
        <begin position="272"/>
        <end position="281"/>
    </location>
</feature>
<evidence type="ECO:0000313" key="2">
    <source>
        <dbReference type="EMBL" id="SEU34045.1"/>
    </source>
</evidence>
<name>A0A1I0L3I3_9BACT</name>
<feature type="region of interest" description="Disordered" evidence="1">
    <location>
        <begin position="20"/>
        <end position="339"/>
    </location>
</feature>
<dbReference type="Proteomes" id="UP000199181">
    <property type="component" value="Unassembled WGS sequence"/>
</dbReference>
<sequence>MKEILGSIAAAALLGIGCAHGQKGQARAEVPDAQDTSPAAQQAQAGGMTSSQGSPVLSCTVVRPGASTTQRSQSLQEDSGTGGSAGAECVPSETDSSPHLGQSNLGTSSSALESTESQPLDTDTGVGGAGNTEVDDNPAPMQPGEQSIGSALQQDSAIIPPATRSERDIAPPDIMSDDMPSEELGTGGAGNMDADINAAPAPSGLDAIGNPPPDQGTGGAGNTDEDVNVAPAPAGQDAIGGSASPAPAPADTQAAPAKEPAPDQGTGGAGNTDMSAGSAGNTDEDVNVAPAPAGRDAIGGAATPNRAPADTQVAPAREPAPVDSQFQDTGMGGAGGGGG</sequence>
<gene>
    <name evidence="2" type="ORF">SAMN05443639_11866</name>
</gene>
<accession>A0A1I0L3I3</accession>
<feature type="compositionally biased region" description="Gly residues" evidence="1">
    <location>
        <begin position="330"/>
        <end position="339"/>
    </location>
</feature>
<proteinExistence type="predicted"/>
<feature type="compositionally biased region" description="Polar residues" evidence="1">
    <location>
        <begin position="66"/>
        <end position="79"/>
    </location>
</feature>